<protein>
    <submittedName>
        <fullName evidence="1">Uncharacterized protein</fullName>
    </submittedName>
</protein>
<dbReference type="Proteomes" id="UP000199598">
    <property type="component" value="Unassembled WGS sequence"/>
</dbReference>
<proteinExistence type="predicted"/>
<dbReference type="RefSeq" id="WP_093524297.1">
    <property type="nucleotide sequence ID" value="NZ_FOSK01000025.1"/>
</dbReference>
<organism evidence="1 2">
    <name type="scientific">Pseudovibrio ascidiaceicola</name>
    <dbReference type="NCBI Taxonomy" id="285279"/>
    <lineage>
        <taxon>Bacteria</taxon>
        <taxon>Pseudomonadati</taxon>
        <taxon>Pseudomonadota</taxon>
        <taxon>Alphaproteobacteria</taxon>
        <taxon>Hyphomicrobiales</taxon>
        <taxon>Stappiaceae</taxon>
        <taxon>Pseudovibrio</taxon>
    </lineage>
</organism>
<dbReference type="EMBL" id="FOSK01000025">
    <property type="protein sequence ID" value="SFL23548.1"/>
    <property type="molecule type" value="Genomic_DNA"/>
</dbReference>
<reference evidence="1 2" key="1">
    <citation type="submission" date="2016-10" db="EMBL/GenBank/DDBJ databases">
        <authorList>
            <person name="Varghese N."/>
            <person name="Submissions S."/>
        </authorList>
    </citation>
    <scope>NUCLEOTIDE SEQUENCE [LARGE SCALE GENOMIC DNA]</scope>
    <source>
        <strain evidence="1 2">DSM 16392</strain>
    </source>
</reference>
<accession>A0A1I4G083</accession>
<comment type="caution">
    <text evidence="1">The sequence shown here is derived from an EMBL/GenBank/DDBJ whole genome shotgun (WGS) entry which is preliminary data.</text>
</comment>
<gene>
    <name evidence="1" type="ORF">SAMN04488518_12516</name>
</gene>
<sequence length="90" mass="10627">MTHATEKIDLIAKTLEDDILNKKIFHLLQNMREISQSLDYRQKSDTFHNMLRSFNRMWGDEFSPKDETVSPLLDDLFELHGFPDEKSNAK</sequence>
<name>A0A1I4G083_9HYPH</name>
<evidence type="ECO:0000313" key="2">
    <source>
        <dbReference type="Proteomes" id="UP000199598"/>
    </source>
</evidence>
<evidence type="ECO:0000313" key="1">
    <source>
        <dbReference type="EMBL" id="SFL23548.1"/>
    </source>
</evidence>
<keyword evidence="2" id="KW-1185">Reference proteome</keyword>